<organism evidence="9 10">
    <name type="scientific">Diaporthe helianthi</name>
    <dbReference type="NCBI Taxonomy" id="158607"/>
    <lineage>
        <taxon>Eukaryota</taxon>
        <taxon>Fungi</taxon>
        <taxon>Dikarya</taxon>
        <taxon>Ascomycota</taxon>
        <taxon>Pezizomycotina</taxon>
        <taxon>Sordariomycetes</taxon>
        <taxon>Sordariomycetidae</taxon>
        <taxon>Diaporthales</taxon>
        <taxon>Diaporthaceae</taxon>
        <taxon>Diaporthe</taxon>
    </lineage>
</organism>
<dbReference type="Pfam" id="PF03727">
    <property type="entry name" value="Hexokinase_2"/>
    <property type="match status" value="1"/>
</dbReference>
<evidence type="ECO:0000256" key="2">
    <source>
        <dbReference type="ARBA" id="ARBA00022679"/>
    </source>
</evidence>
<keyword evidence="6" id="KW-0324">Glycolysis</keyword>
<dbReference type="GO" id="GO:0006096">
    <property type="term" value="P:glycolytic process"/>
    <property type="evidence" value="ECO:0007669"/>
    <property type="project" value="UniProtKB-UniPathway"/>
</dbReference>
<feature type="domain" description="Hexokinase C-terminal" evidence="8">
    <location>
        <begin position="249"/>
        <end position="526"/>
    </location>
</feature>
<dbReference type="EMBL" id="MAVT02000445">
    <property type="protein sequence ID" value="POS75776.1"/>
    <property type="molecule type" value="Genomic_DNA"/>
</dbReference>
<dbReference type="GO" id="GO:0001678">
    <property type="term" value="P:intracellular glucose homeostasis"/>
    <property type="evidence" value="ECO:0007669"/>
    <property type="project" value="InterPro"/>
</dbReference>
<dbReference type="GO" id="GO:0005524">
    <property type="term" value="F:ATP binding"/>
    <property type="evidence" value="ECO:0007669"/>
    <property type="project" value="UniProtKB-UniRule"/>
</dbReference>
<dbReference type="GO" id="GO:0006013">
    <property type="term" value="P:mannose metabolic process"/>
    <property type="evidence" value="ECO:0007669"/>
    <property type="project" value="TreeGrafter"/>
</dbReference>
<name>A0A2P5HZV7_DIAHE</name>
<dbReference type="Gene3D" id="3.40.367.20">
    <property type="match status" value="1"/>
</dbReference>
<comment type="similarity">
    <text evidence="1 6">Belongs to the hexokinase family.</text>
</comment>
<dbReference type="Proteomes" id="UP000094444">
    <property type="component" value="Unassembled WGS sequence"/>
</dbReference>
<sequence>MASGQEQKQAQQSLDVFLQPLRITDQTVLKLSQELFVKFLELSAKSDNQFLPTPISESLLGRQGKVVNPGRYLAIDIGGTNLRVGFVELLADGPSNEGVSVDEKGFSSFAAHSPRLRRLLEHSWPIGDQLKNLNSENLFDFIGDRIAVVVQLACKEWGFKPEDELPMGVAFSFPMEQTSLQEATLMPMGKGFALDSKVDLGAYLHAGYEKYRGRELPRISVAAIANDAVASLVSFVYQYRAMNHQKACMALICGTGTNATIPLRLSTLKESKRPNTVSVIPGRTAEDPAIAVNTEWSINGTQTVLTSLDVITKWDRSLNMTVERPGFQPLEYMTSGRYLGELGRIIFEEYLVEVLKVGILQLPFQMRQPWSMSTTFLSHFKPRDDQDDPLVEQLRRQFPTAKKEHAKSSTDEEFEWTPEMADALYRIALAIEQRAAGLMAGYTIGLLTLAEDLPPPPRKGISLPSVPVKELAVGYTGGCITGFQNYLQDCQGFLDRVILMEHGKRYRVVLSPCHDGGITGVGILNALSLHSEEK</sequence>
<dbReference type="GO" id="GO:0005536">
    <property type="term" value="F:D-glucose binding"/>
    <property type="evidence" value="ECO:0007669"/>
    <property type="project" value="InterPro"/>
</dbReference>
<dbReference type="AlphaFoldDB" id="A0A2P5HZV7"/>
<dbReference type="SUPFAM" id="SSF53067">
    <property type="entry name" value="Actin-like ATPase domain"/>
    <property type="match status" value="2"/>
</dbReference>
<evidence type="ECO:0000256" key="4">
    <source>
        <dbReference type="ARBA" id="ARBA00022777"/>
    </source>
</evidence>
<reference evidence="9" key="1">
    <citation type="submission" date="2017-09" db="EMBL/GenBank/DDBJ databases">
        <title>Polyketide synthases of a Diaporthe helianthi virulent isolate.</title>
        <authorList>
            <person name="Baroncelli R."/>
        </authorList>
    </citation>
    <scope>NUCLEOTIDE SEQUENCE [LARGE SCALE GENOMIC DNA]</scope>
    <source>
        <strain evidence="9">7/96</strain>
    </source>
</reference>
<dbReference type="EC" id="2.7.1.-" evidence="6"/>
<dbReference type="Gene3D" id="3.30.420.40">
    <property type="match status" value="1"/>
</dbReference>
<evidence type="ECO:0000256" key="5">
    <source>
        <dbReference type="ARBA" id="ARBA00022840"/>
    </source>
</evidence>
<dbReference type="Pfam" id="PF00349">
    <property type="entry name" value="Hexokinase_1"/>
    <property type="match status" value="1"/>
</dbReference>
<dbReference type="GO" id="GO:0005829">
    <property type="term" value="C:cytosol"/>
    <property type="evidence" value="ECO:0007669"/>
    <property type="project" value="TreeGrafter"/>
</dbReference>
<dbReference type="STRING" id="158607.A0A2P5HZV7"/>
<keyword evidence="4 6" id="KW-0418">Kinase</keyword>
<dbReference type="GO" id="GO:0008865">
    <property type="term" value="F:fructokinase activity"/>
    <property type="evidence" value="ECO:0007669"/>
    <property type="project" value="TreeGrafter"/>
</dbReference>
<dbReference type="InterPro" id="IPR022672">
    <property type="entry name" value="Hexokinase_N"/>
</dbReference>
<dbReference type="UniPathway" id="UPA00109">
    <property type="reaction ID" value="UER00180"/>
</dbReference>
<evidence type="ECO:0000313" key="9">
    <source>
        <dbReference type="EMBL" id="POS75776.1"/>
    </source>
</evidence>
<evidence type="ECO:0000259" key="8">
    <source>
        <dbReference type="Pfam" id="PF03727"/>
    </source>
</evidence>
<evidence type="ECO:0000256" key="6">
    <source>
        <dbReference type="RuleBase" id="RU362007"/>
    </source>
</evidence>
<dbReference type="InterPro" id="IPR043129">
    <property type="entry name" value="ATPase_NBD"/>
</dbReference>
<keyword evidence="3 6" id="KW-0547">Nucleotide-binding</keyword>
<dbReference type="InterPro" id="IPR022673">
    <property type="entry name" value="Hexokinase_C"/>
</dbReference>
<dbReference type="PANTHER" id="PTHR19443:SF29">
    <property type="entry name" value="PHOSPHOTRANSFERASE"/>
    <property type="match status" value="1"/>
</dbReference>
<evidence type="ECO:0000259" key="7">
    <source>
        <dbReference type="Pfam" id="PF00349"/>
    </source>
</evidence>
<gene>
    <name evidence="9" type="ORF">DHEL01_v205827</name>
</gene>
<dbReference type="GO" id="GO:0019158">
    <property type="term" value="F:mannokinase activity"/>
    <property type="evidence" value="ECO:0007669"/>
    <property type="project" value="TreeGrafter"/>
</dbReference>
<protein>
    <recommendedName>
        <fullName evidence="6">Phosphotransferase</fullName>
        <ecNumber evidence="6">2.7.1.-</ecNumber>
    </recommendedName>
</protein>
<dbReference type="InParanoid" id="A0A2P5HZV7"/>
<accession>A0A2P5HZV7</accession>
<evidence type="ECO:0000256" key="1">
    <source>
        <dbReference type="ARBA" id="ARBA00009225"/>
    </source>
</evidence>
<dbReference type="GO" id="GO:0006006">
    <property type="term" value="P:glucose metabolic process"/>
    <property type="evidence" value="ECO:0007669"/>
    <property type="project" value="TreeGrafter"/>
</dbReference>
<dbReference type="PANTHER" id="PTHR19443">
    <property type="entry name" value="HEXOKINASE"/>
    <property type="match status" value="1"/>
</dbReference>
<comment type="caution">
    <text evidence="9">The sequence shown here is derived from an EMBL/GenBank/DDBJ whole genome shotgun (WGS) entry which is preliminary data.</text>
</comment>
<keyword evidence="2 6" id="KW-0808">Transferase</keyword>
<dbReference type="PRINTS" id="PR00475">
    <property type="entry name" value="HEXOKINASE"/>
</dbReference>
<keyword evidence="5 6" id="KW-0067">ATP-binding</keyword>
<feature type="domain" description="Hexokinase N-terminal" evidence="7">
    <location>
        <begin position="14"/>
        <end position="237"/>
    </location>
</feature>
<dbReference type="OrthoDB" id="419537at2759"/>
<dbReference type="GO" id="GO:0004340">
    <property type="term" value="F:glucokinase activity"/>
    <property type="evidence" value="ECO:0007669"/>
    <property type="project" value="TreeGrafter"/>
</dbReference>
<dbReference type="GO" id="GO:0005739">
    <property type="term" value="C:mitochondrion"/>
    <property type="evidence" value="ECO:0007669"/>
    <property type="project" value="TreeGrafter"/>
</dbReference>
<dbReference type="PROSITE" id="PS51748">
    <property type="entry name" value="HEXOKINASE_2"/>
    <property type="match status" value="1"/>
</dbReference>
<evidence type="ECO:0000313" key="10">
    <source>
        <dbReference type="Proteomes" id="UP000094444"/>
    </source>
</evidence>
<proteinExistence type="inferred from homology"/>
<dbReference type="InterPro" id="IPR001312">
    <property type="entry name" value="Hexokinase"/>
</dbReference>
<keyword evidence="10" id="KW-1185">Reference proteome</keyword>
<evidence type="ECO:0000256" key="3">
    <source>
        <dbReference type="ARBA" id="ARBA00022741"/>
    </source>
</evidence>